<comment type="caution">
    <text evidence="2">The sequence shown here is derived from an EMBL/GenBank/DDBJ whole genome shotgun (WGS) entry which is preliminary data.</text>
</comment>
<dbReference type="PROSITE" id="PS51704">
    <property type="entry name" value="GP_PDE"/>
    <property type="match status" value="1"/>
</dbReference>
<evidence type="ECO:0000313" key="2">
    <source>
        <dbReference type="EMBL" id="MDZ5759138.1"/>
    </source>
</evidence>
<feature type="domain" description="GP-PDE" evidence="1">
    <location>
        <begin position="22"/>
        <end position="257"/>
    </location>
</feature>
<dbReference type="EMBL" id="JAVBVO010000003">
    <property type="protein sequence ID" value="MDZ5759138.1"/>
    <property type="molecule type" value="Genomic_DNA"/>
</dbReference>
<organism evidence="2 3">
    <name type="scientific">Carnobacterium maltaromaticum</name>
    <name type="common">Carnobacterium piscicola</name>
    <dbReference type="NCBI Taxonomy" id="2751"/>
    <lineage>
        <taxon>Bacteria</taxon>
        <taxon>Bacillati</taxon>
        <taxon>Bacillota</taxon>
        <taxon>Bacilli</taxon>
        <taxon>Lactobacillales</taxon>
        <taxon>Carnobacteriaceae</taxon>
        <taxon>Carnobacterium</taxon>
    </lineage>
</organism>
<protein>
    <submittedName>
        <fullName evidence="2">Glycerophosphodiester phosphodiesterase family protein</fullName>
    </submittedName>
</protein>
<dbReference type="SUPFAM" id="SSF51695">
    <property type="entry name" value="PLC-like phosphodiesterases"/>
    <property type="match status" value="1"/>
</dbReference>
<dbReference type="InterPro" id="IPR017946">
    <property type="entry name" value="PLC-like_Pdiesterase_TIM-brl"/>
</dbReference>
<dbReference type="PANTHER" id="PTHR46211">
    <property type="entry name" value="GLYCEROPHOSPHORYL DIESTER PHOSPHODIESTERASE"/>
    <property type="match status" value="1"/>
</dbReference>
<evidence type="ECO:0000313" key="3">
    <source>
        <dbReference type="Proteomes" id="UP001290462"/>
    </source>
</evidence>
<dbReference type="GO" id="GO:0006629">
    <property type="term" value="P:lipid metabolic process"/>
    <property type="evidence" value="ECO:0007669"/>
    <property type="project" value="InterPro"/>
</dbReference>
<name>A0AAW9JUC4_CARML</name>
<dbReference type="GO" id="GO:0008081">
    <property type="term" value="F:phosphoric diester hydrolase activity"/>
    <property type="evidence" value="ECO:0007669"/>
    <property type="project" value="InterPro"/>
</dbReference>
<proteinExistence type="predicted"/>
<reference evidence="2" key="1">
    <citation type="submission" date="2023-08" db="EMBL/GenBank/DDBJ databases">
        <title>Genomic characterization of piscicolin 126 produced by Carnobacterium maltaromaticum CM22 strain isolated from salmon (Salmo salar).</title>
        <authorList>
            <person name="Gonzalez-Gragera E."/>
            <person name="Garcia-Lopez J.D."/>
            <person name="Teso-Perez C."/>
            <person name="Gimenez-Hernandez I."/>
            <person name="Peralta-Sanchez J.M."/>
            <person name="Valdivia E."/>
            <person name="Montalban-Lopez M."/>
            <person name="Martin-Platero A.M."/>
            <person name="Banos A."/>
            <person name="Martinez-Bueno M."/>
        </authorList>
    </citation>
    <scope>NUCLEOTIDE SEQUENCE</scope>
    <source>
        <strain evidence="2">CM22</strain>
    </source>
</reference>
<sequence>MLCVAIGWTKEQPESREPKTALSIISHRGANDRQPEHSISAYQQAIQDQVDYIEIDLRMTKDRQLVALHDKTVNRTTNGTGKVENFTLAELEKLTLVSTQKEQEKIPTLVEILEKFGKSTRYYIELRESTKGLDMVEPLIQLLEKNDLDDENFVLLQSFSSESLIRARQLAPNLSLTWLMKAGDFDLNSAVKSDFATIGIESRVVTDNVVRQIHQAGKQVHVYFINKKSEKAEQKRLLNSQVNGYFTDFNLFTKKLINRE</sequence>
<dbReference type="Pfam" id="PF03009">
    <property type="entry name" value="GDPD"/>
    <property type="match status" value="1"/>
</dbReference>
<dbReference type="PANTHER" id="PTHR46211:SF7">
    <property type="entry name" value="GLYCEROPHOSPHODIESTER PHOSPHODIESTERASE"/>
    <property type="match status" value="1"/>
</dbReference>
<dbReference type="InterPro" id="IPR030395">
    <property type="entry name" value="GP_PDE_dom"/>
</dbReference>
<accession>A0AAW9JUC4</accession>
<gene>
    <name evidence="2" type="ORF">RAK27_10755</name>
</gene>
<dbReference type="Gene3D" id="3.20.20.190">
    <property type="entry name" value="Phosphatidylinositol (PI) phosphodiesterase"/>
    <property type="match status" value="1"/>
</dbReference>
<evidence type="ECO:0000259" key="1">
    <source>
        <dbReference type="PROSITE" id="PS51704"/>
    </source>
</evidence>
<dbReference type="AlphaFoldDB" id="A0AAW9JUC4"/>
<dbReference type="Proteomes" id="UP001290462">
    <property type="component" value="Unassembled WGS sequence"/>
</dbReference>